<dbReference type="PANTHER" id="PTHR12906">
    <property type="entry name" value="PROTEIN C20ORF24 RAB5-INTERACTING PROTEIN"/>
    <property type="match status" value="1"/>
</dbReference>
<organism evidence="7 8">
    <name type="scientific">Nannochloropsis salina CCMP1776</name>
    <dbReference type="NCBI Taxonomy" id="1027361"/>
    <lineage>
        <taxon>Eukaryota</taxon>
        <taxon>Sar</taxon>
        <taxon>Stramenopiles</taxon>
        <taxon>Ochrophyta</taxon>
        <taxon>Eustigmatophyceae</taxon>
        <taxon>Eustigmatales</taxon>
        <taxon>Monodopsidaceae</taxon>
        <taxon>Microchloropsis</taxon>
        <taxon>Microchloropsis salina</taxon>
    </lineage>
</organism>
<keyword evidence="4" id="KW-0256">Endoplasmic reticulum</keyword>
<keyword evidence="8" id="KW-1185">Reference proteome</keyword>
<evidence type="ECO:0000256" key="1">
    <source>
        <dbReference type="ARBA" id="ARBA00004477"/>
    </source>
</evidence>
<name>A0A4D9D4D0_9STRA</name>
<dbReference type="OrthoDB" id="286395at2759"/>
<evidence type="ECO:0000256" key="5">
    <source>
        <dbReference type="ARBA" id="ARBA00022989"/>
    </source>
</evidence>
<keyword evidence="5" id="KW-1133">Transmembrane helix</keyword>
<dbReference type="GO" id="GO:0005789">
    <property type="term" value="C:endoplasmic reticulum membrane"/>
    <property type="evidence" value="ECO:0007669"/>
    <property type="project" value="UniProtKB-SubCell"/>
</dbReference>
<dbReference type="InterPro" id="IPR029008">
    <property type="entry name" value="EMC6-like"/>
</dbReference>
<dbReference type="EMBL" id="SDOX01000019">
    <property type="protein sequence ID" value="TFJ84275.1"/>
    <property type="molecule type" value="Genomic_DNA"/>
</dbReference>
<evidence type="ECO:0000256" key="6">
    <source>
        <dbReference type="ARBA" id="ARBA00023136"/>
    </source>
</evidence>
<dbReference type="GO" id="GO:0097250">
    <property type="term" value="P:mitochondrial respirasome assembly"/>
    <property type="evidence" value="ECO:0007669"/>
    <property type="project" value="InterPro"/>
</dbReference>
<comment type="similarity">
    <text evidence="2">Belongs to the EMC6 family.</text>
</comment>
<comment type="caution">
    <text evidence="7">The sequence shown here is derived from an EMBL/GenBank/DDBJ whole genome shotgun (WGS) entry which is preliminary data.</text>
</comment>
<sequence length="154" mass="17038">MSRRNVPDRASATAQEKAALTSTNTAAVDVDDLDAWGVFKKALIFQGQWNKETFPQFLDVIYWFRQVLALVIGVVWGRAASRGGTAIMSFAALQLMLPRMYYQKWAKVDEEDFDAVALLKEGLQPAVGIFFASWVLTYTLCHVNASVPDVAGSS</sequence>
<accession>A0A4D9D4D0</accession>
<reference evidence="7 8" key="1">
    <citation type="submission" date="2019-01" db="EMBL/GenBank/DDBJ databases">
        <title>Nuclear Genome Assembly of the Microalgal Biofuel strain Nannochloropsis salina CCMP1776.</title>
        <authorList>
            <person name="Hovde B."/>
        </authorList>
    </citation>
    <scope>NUCLEOTIDE SEQUENCE [LARGE SCALE GENOMIC DNA]</scope>
    <source>
        <strain evidence="7 8">CCMP1776</strain>
    </source>
</reference>
<comment type="subcellular location">
    <subcellularLocation>
        <location evidence="1">Endoplasmic reticulum membrane</location>
        <topology evidence="1">Multi-pass membrane protein</topology>
    </subcellularLocation>
</comment>
<dbReference type="AlphaFoldDB" id="A0A4D9D4D0"/>
<gene>
    <name evidence="7" type="ORF">NSK_004266</name>
</gene>
<keyword evidence="3" id="KW-0812">Transmembrane</keyword>
<keyword evidence="6" id="KW-0472">Membrane</keyword>
<protein>
    <submittedName>
        <fullName evidence="7">Uncharacterized protein</fullName>
    </submittedName>
</protein>
<dbReference type="GO" id="GO:0005739">
    <property type="term" value="C:mitochondrion"/>
    <property type="evidence" value="ECO:0007669"/>
    <property type="project" value="GOC"/>
</dbReference>
<evidence type="ECO:0000256" key="4">
    <source>
        <dbReference type="ARBA" id="ARBA00022824"/>
    </source>
</evidence>
<dbReference type="Pfam" id="PF07019">
    <property type="entry name" value="EMC6"/>
    <property type="match status" value="1"/>
</dbReference>
<evidence type="ECO:0000313" key="7">
    <source>
        <dbReference type="EMBL" id="TFJ84275.1"/>
    </source>
</evidence>
<dbReference type="InterPro" id="IPR010742">
    <property type="entry name" value="RCAF1"/>
</dbReference>
<evidence type="ECO:0000256" key="3">
    <source>
        <dbReference type="ARBA" id="ARBA00022692"/>
    </source>
</evidence>
<evidence type="ECO:0000256" key="2">
    <source>
        <dbReference type="ARBA" id="ARBA00009436"/>
    </source>
</evidence>
<dbReference type="PANTHER" id="PTHR12906:SF0">
    <property type="entry name" value="GEL COMPLEX SUBUNIT OPTI"/>
    <property type="match status" value="1"/>
</dbReference>
<dbReference type="Proteomes" id="UP000355283">
    <property type="component" value="Unassembled WGS sequence"/>
</dbReference>
<proteinExistence type="inferred from homology"/>
<evidence type="ECO:0000313" key="8">
    <source>
        <dbReference type="Proteomes" id="UP000355283"/>
    </source>
</evidence>